<comment type="caution">
    <text evidence="2">The sequence shown here is derived from an EMBL/GenBank/DDBJ whole genome shotgun (WGS) entry which is preliminary data.</text>
</comment>
<dbReference type="AlphaFoldDB" id="A0A2A9HH29"/>
<feature type="chain" id="PRO_5012089231" description="SH3 domain-containing protein" evidence="1">
    <location>
        <begin position="21"/>
        <end position="608"/>
    </location>
</feature>
<dbReference type="Proteomes" id="UP000223071">
    <property type="component" value="Unassembled WGS sequence"/>
</dbReference>
<dbReference type="EMBL" id="PDJQ01000001">
    <property type="protein sequence ID" value="PFG74431.1"/>
    <property type="molecule type" value="Genomic_DNA"/>
</dbReference>
<protein>
    <recommendedName>
        <fullName evidence="4">SH3 domain-containing protein</fullName>
    </recommendedName>
</protein>
<evidence type="ECO:0000313" key="3">
    <source>
        <dbReference type="Proteomes" id="UP000223071"/>
    </source>
</evidence>
<gene>
    <name evidence="2" type="ORF">A9A59_1658</name>
</gene>
<reference evidence="2 3" key="1">
    <citation type="submission" date="2017-09" db="EMBL/GenBank/DDBJ databases">
        <title>Sequencing the genomes of two abundant thermophiles in Great Basin hot springs: Thermocrinis jamiesonii and novel Chloroflexi Thermoflexus hugenholtzii.</title>
        <authorList>
            <person name="Hedlund B."/>
        </authorList>
    </citation>
    <scope>NUCLEOTIDE SEQUENCE [LARGE SCALE GENOMIC DNA]</scope>
    <source>
        <strain evidence="2 3">G233</strain>
    </source>
</reference>
<accession>A0A2A9HH29</accession>
<keyword evidence="1" id="KW-0732">Signal</keyword>
<evidence type="ECO:0000256" key="1">
    <source>
        <dbReference type="SAM" id="SignalP"/>
    </source>
</evidence>
<proteinExistence type="predicted"/>
<keyword evidence="3" id="KW-1185">Reference proteome</keyword>
<evidence type="ECO:0000313" key="2">
    <source>
        <dbReference type="EMBL" id="PFG74431.1"/>
    </source>
</evidence>
<organism evidence="2 3">
    <name type="scientific">Tepidiforma thermophila (strain KCTC 52669 / CGMCC 1.13589 / G233)</name>
    <dbReference type="NCBI Taxonomy" id="2761530"/>
    <lineage>
        <taxon>Bacteria</taxon>
        <taxon>Bacillati</taxon>
        <taxon>Chloroflexota</taxon>
        <taxon>Tepidiformia</taxon>
        <taxon>Tepidiformales</taxon>
        <taxon>Tepidiformaceae</taxon>
        <taxon>Tepidiforma</taxon>
    </lineage>
</organism>
<evidence type="ECO:0008006" key="4">
    <source>
        <dbReference type="Google" id="ProtNLM"/>
    </source>
</evidence>
<feature type="signal peptide" evidence="1">
    <location>
        <begin position="1"/>
        <end position="20"/>
    </location>
</feature>
<name>A0A2A9HH29_TEPT2</name>
<sequence>MGAALRSVLLGGLLGLLALAATVPRQSAHADHYPCHVPNYGFGFDTYEYEDYVTVYNHMIELAAAGLAVPPPYRLPSGEWVDVSYPGLETGPRNARQPRSHEATVPPSLYKAMVWVESGWAHAGGSVPYGGVGPVLVAIDCGYGLGQITTGMGHLASPPALDIRVPSARQAMIGTHPLFNLAEGVRIFADKWNSAPEFRPVAGNGDPAALEDWYYAVWSYNGFAFINHPLNPNRNPLRGEVWHCNDPNAPGFGTFTWGDYTYQEKVYGCVRYPPVPKGQSYPPPLAPGGPDQPPSSPSLAVGDTAVVRADGQCLNVRPAPAANPPLTCLPEETRVTIVGGPQELDGITWWQVTNGQVTGWSAGQYLVKVQPPPAADAPVNPAGRMWPPLEVAMPSLSVPAVAAAFAPAAYSECADRGFAGGCAAMDFPTTIPELGITPHTDPTPAPAPPLAGAFLGAPKLQVIGERAVTLQVTASSSTAASLTVRNLGTGIGPFRVRTSAAWLVVRHPNDPPGRVVDGGVAIGKDLPVVVSTSPRSVQAGLDSVLEIRINPALLPQGATGGTVLIEPLLGTLQPVTITVTVQRSGSASGPPQFPFRRILPNVTAEGSP</sequence>